<organism evidence="8 9">
    <name type="scientific">Clostridium saccharobutylicum DSM 13864</name>
    <dbReference type="NCBI Taxonomy" id="1345695"/>
    <lineage>
        <taxon>Bacteria</taxon>
        <taxon>Bacillati</taxon>
        <taxon>Bacillota</taxon>
        <taxon>Clostridia</taxon>
        <taxon>Eubacteriales</taxon>
        <taxon>Clostridiaceae</taxon>
        <taxon>Clostridium</taxon>
    </lineage>
</organism>
<evidence type="ECO:0000256" key="4">
    <source>
        <dbReference type="ARBA" id="ARBA00022989"/>
    </source>
</evidence>
<feature type="transmembrane region" description="Helical" evidence="6">
    <location>
        <begin position="601"/>
        <end position="621"/>
    </location>
</feature>
<comment type="similarity">
    <text evidence="6">Belongs to the ABC-4 integral membrane protein family.</text>
</comment>
<feature type="transmembrane region" description="Helical" evidence="6">
    <location>
        <begin position="152"/>
        <end position="177"/>
    </location>
</feature>
<dbReference type="Proteomes" id="UP000017118">
    <property type="component" value="Chromosome"/>
</dbReference>
<accession>U5MPI6</accession>
<evidence type="ECO:0000313" key="8">
    <source>
        <dbReference type="EMBL" id="AGX41596.1"/>
    </source>
</evidence>
<dbReference type="InterPro" id="IPR052536">
    <property type="entry name" value="ABC-4_Integral_Memb_Prot"/>
</dbReference>
<name>U5MPI6_CLOSA</name>
<keyword evidence="9" id="KW-1185">Reference proteome</keyword>
<dbReference type="HOGENOM" id="CLU_022800_3_1_9"/>
<gene>
    <name evidence="8" type="ORF">CLSA_c05810</name>
</gene>
<comment type="subcellular location">
    <subcellularLocation>
        <location evidence="1 6">Cell membrane</location>
        <topology evidence="1 6">Multi-pass membrane protein</topology>
    </subcellularLocation>
</comment>
<evidence type="ECO:0000313" key="9">
    <source>
        <dbReference type="Proteomes" id="UP000017118"/>
    </source>
</evidence>
<keyword evidence="2 6" id="KW-1003">Cell membrane</keyword>
<feature type="transmembrane region" description="Helical" evidence="6">
    <location>
        <begin position="110"/>
        <end position="132"/>
    </location>
</feature>
<feature type="transmembrane region" description="Helical" evidence="6">
    <location>
        <begin position="566"/>
        <end position="589"/>
    </location>
</feature>
<feature type="domain" description="ABC3 transporter permease C-terminal" evidence="7">
    <location>
        <begin position="63"/>
        <end position="184"/>
    </location>
</feature>
<keyword evidence="5 6" id="KW-0472">Membrane</keyword>
<dbReference type="eggNOG" id="COG0577">
    <property type="taxonomic scope" value="Bacteria"/>
</dbReference>
<evidence type="ECO:0000256" key="5">
    <source>
        <dbReference type="ARBA" id="ARBA00023136"/>
    </source>
</evidence>
<keyword evidence="4 6" id="KW-1133">Transmembrane helix</keyword>
<dbReference type="Pfam" id="PF02687">
    <property type="entry name" value="FtsX"/>
    <property type="match status" value="1"/>
</dbReference>
<evidence type="ECO:0000256" key="1">
    <source>
        <dbReference type="ARBA" id="ARBA00004651"/>
    </source>
</evidence>
<dbReference type="InterPro" id="IPR027022">
    <property type="entry name" value="ABC_permease_BceB-typ"/>
</dbReference>
<dbReference type="EMBL" id="CP006721">
    <property type="protein sequence ID" value="AGX41596.1"/>
    <property type="molecule type" value="Genomic_DNA"/>
</dbReference>
<dbReference type="OrthoDB" id="1937696at2"/>
<feature type="transmembrane region" description="Helical" evidence="6">
    <location>
        <begin position="20"/>
        <end position="38"/>
    </location>
</feature>
<dbReference type="PANTHER" id="PTHR46795">
    <property type="entry name" value="ABC TRANSPORTER PERMEASE-RELATED-RELATED"/>
    <property type="match status" value="1"/>
</dbReference>
<evidence type="ECO:0000256" key="3">
    <source>
        <dbReference type="ARBA" id="ARBA00022692"/>
    </source>
</evidence>
<keyword evidence="3 6" id="KW-0812">Transmembrane</keyword>
<evidence type="ECO:0000259" key="7">
    <source>
        <dbReference type="Pfam" id="PF02687"/>
    </source>
</evidence>
<proteinExistence type="inferred from homology"/>
<protein>
    <recommendedName>
        <fullName evidence="7">ABC3 transporter permease C-terminal domain-containing protein</fullName>
    </recommendedName>
</protein>
<keyword evidence="6" id="KW-0813">Transport</keyword>
<feature type="transmembrane region" description="Helical" evidence="6">
    <location>
        <begin position="273"/>
        <end position="292"/>
    </location>
</feature>
<feature type="transmembrane region" description="Helical" evidence="6">
    <location>
        <begin position="510"/>
        <end position="530"/>
    </location>
</feature>
<dbReference type="GO" id="GO:0055085">
    <property type="term" value="P:transmembrane transport"/>
    <property type="evidence" value="ECO:0007669"/>
    <property type="project" value="UniProtKB-UniRule"/>
</dbReference>
<sequence length="631" mass="73363">MTFKELSIRMFKSNIRRYTLYFACSGFITMVLFLYLTLYTNKDFNNPYKVDSSISGNLFAPTLVLFIFATCFIIYAHNYFIKFRKKDFALFMIIGMTENDIRKIILLENIIIAIISVLVGLFLGTCLSKVFYFVVSQLANLKIDFSINLKSYLYTIVFLSLVNLIMILKSCIFIPLYQIINLLKAQHKADNNFSGNPFFGVLGVIFMLIPYIRVFDNRFSFSFFAVILINLIGLYLLISNLHWFIKKFFKSNSFDNLIWINNLKYSIGNSKKIIFSITALIASILYFISFSYSANESINNNIIIQNPYDLAYAEIYGKNEISEDTLNNTLKSNDVKVESINSLEIVVQGSTVMISDKSLNNLLGSNFNVERGKYICLLQINRNDGYVHNEQEIENYTINNTTYILQEKLEKILFNKIPILNNSHYLIFNQDDYKEIKSSVKSKYIGNVKFINFNDWTKTETVVNNLTDELENYNKINTKQFFGSTNDDRRQFKPVSKIIDYKLLKESSQFLTFLLCFVFILFFISSNLIIHFKLLTEFDNEKIKYEKLNKIGVLEKEISSNISKELSIIFLLPCILGTYLGTYCIYSKIASIGISNLHEIRYALITGVAYTVLELIFYLFYKKHYINLLLK</sequence>
<dbReference type="AlphaFoldDB" id="U5MPI6"/>
<dbReference type="InterPro" id="IPR003838">
    <property type="entry name" value="ABC3_permease_C"/>
</dbReference>
<feature type="transmembrane region" description="Helical" evidence="6">
    <location>
        <begin position="198"/>
        <end position="215"/>
    </location>
</feature>
<dbReference type="KEGG" id="csb:CLSA_c05810"/>
<evidence type="ECO:0000256" key="2">
    <source>
        <dbReference type="ARBA" id="ARBA00022475"/>
    </source>
</evidence>
<feature type="transmembrane region" description="Helical" evidence="6">
    <location>
        <begin position="221"/>
        <end position="245"/>
    </location>
</feature>
<reference evidence="8 9" key="1">
    <citation type="journal article" date="2013" name="Genome Announc.">
        <title>Complete Genome Sequence of the Solvent Producer Clostridium saccharobutylicum NCP262 (DSM 13864).</title>
        <authorList>
            <person name="Poehlein A."/>
            <person name="Hartwich K."/>
            <person name="Krabben P."/>
            <person name="Ehrenreich A."/>
            <person name="Liebl W."/>
            <person name="Durre P."/>
            <person name="Gottschalk G."/>
            <person name="Daniel R."/>
        </authorList>
    </citation>
    <scope>NUCLEOTIDE SEQUENCE [LARGE SCALE GENOMIC DNA]</scope>
    <source>
        <strain evidence="8">DSM 13864</strain>
    </source>
</reference>
<evidence type="ECO:0000256" key="6">
    <source>
        <dbReference type="PIRNR" id="PIRNR018968"/>
    </source>
</evidence>
<dbReference type="GO" id="GO:0005886">
    <property type="term" value="C:plasma membrane"/>
    <property type="evidence" value="ECO:0007669"/>
    <property type="project" value="UniProtKB-SubCell"/>
</dbReference>
<dbReference type="PANTHER" id="PTHR46795:SF1">
    <property type="entry name" value="ABC TRANSPORTER PERMEASE PROTEIN"/>
    <property type="match status" value="1"/>
</dbReference>
<dbReference type="PIRSF" id="PIRSF018968">
    <property type="entry name" value="ABC_permease_BceB"/>
    <property type="match status" value="1"/>
</dbReference>
<feature type="transmembrane region" description="Helical" evidence="6">
    <location>
        <begin position="58"/>
        <end position="76"/>
    </location>
</feature>
<dbReference type="PATRIC" id="fig|1345695.3.peg.519"/>